<dbReference type="AlphaFoldDB" id="A0A917FYI4"/>
<dbReference type="EMBL" id="BMKR01000069">
    <property type="protein sequence ID" value="GGG14207.1"/>
    <property type="molecule type" value="Genomic_DNA"/>
</dbReference>
<protein>
    <submittedName>
        <fullName evidence="1">Uncharacterized protein</fullName>
    </submittedName>
</protein>
<organism evidence="1 2">
    <name type="scientific">Paenibacillus albidus</name>
    <dbReference type="NCBI Taxonomy" id="2041023"/>
    <lineage>
        <taxon>Bacteria</taxon>
        <taxon>Bacillati</taxon>
        <taxon>Bacillota</taxon>
        <taxon>Bacilli</taxon>
        <taxon>Bacillales</taxon>
        <taxon>Paenibacillaceae</taxon>
        <taxon>Paenibacillus</taxon>
    </lineage>
</organism>
<reference evidence="1" key="2">
    <citation type="submission" date="2020-09" db="EMBL/GenBank/DDBJ databases">
        <authorList>
            <person name="Sun Q."/>
            <person name="Zhou Y."/>
        </authorList>
    </citation>
    <scope>NUCLEOTIDE SEQUENCE</scope>
    <source>
        <strain evidence="1">CGMCC 1.16134</strain>
    </source>
</reference>
<dbReference type="Proteomes" id="UP000637643">
    <property type="component" value="Unassembled WGS sequence"/>
</dbReference>
<keyword evidence="2" id="KW-1185">Reference proteome</keyword>
<comment type="caution">
    <text evidence="1">The sequence shown here is derived from an EMBL/GenBank/DDBJ whole genome shotgun (WGS) entry which is preliminary data.</text>
</comment>
<reference evidence="1" key="1">
    <citation type="journal article" date="2014" name="Int. J. Syst. Evol. Microbiol.">
        <title>Complete genome sequence of Corynebacterium casei LMG S-19264T (=DSM 44701T), isolated from a smear-ripened cheese.</title>
        <authorList>
            <consortium name="US DOE Joint Genome Institute (JGI-PGF)"/>
            <person name="Walter F."/>
            <person name="Albersmeier A."/>
            <person name="Kalinowski J."/>
            <person name="Ruckert C."/>
        </authorList>
    </citation>
    <scope>NUCLEOTIDE SEQUENCE</scope>
    <source>
        <strain evidence="1">CGMCC 1.16134</strain>
    </source>
</reference>
<sequence>MEHYFVDGTKIEANANKYTFVCGKAELVNQDLLELGESSSIMSENWNELCSNSKEHVHFWGICSCGFRFENDGPPY</sequence>
<name>A0A917FYI4_9BACL</name>
<accession>A0A917FYI4</accession>
<evidence type="ECO:0000313" key="1">
    <source>
        <dbReference type="EMBL" id="GGG14207.1"/>
    </source>
</evidence>
<evidence type="ECO:0000313" key="2">
    <source>
        <dbReference type="Proteomes" id="UP000637643"/>
    </source>
</evidence>
<proteinExistence type="predicted"/>
<gene>
    <name evidence="1" type="ORF">GCM10010912_68320</name>
</gene>